<evidence type="ECO:0000259" key="7">
    <source>
        <dbReference type="PROSITE" id="PS50035"/>
    </source>
</evidence>
<dbReference type="InterPro" id="IPR025202">
    <property type="entry name" value="PLD-like_dom"/>
</dbReference>
<feature type="domain" description="PLD phosphodiesterase" evidence="7">
    <location>
        <begin position="268"/>
        <end position="295"/>
    </location>
</feature>
<dbReference type="CDD" id="cd09171">
    <property type="entry name" value="PLDc_vPLD6_like"/>
    <property type="match status" value="1"/>
</dbReference>
<evidence type="ECO:0000313" key="8">
    <source>
        <dbReference type="EMBL" id="KAJ1917839.1"/>
    </source>
</evidence>
<comment type="similarity">
    <text evidence="4">Belongs to the phospholipase D family. MitoPLD/Zucchini subfamily.</text>
</comment>
<evidence type="ECO:0000256" key="5">
    <source>
        <dbReference type="ARBA" id="ARBA00040549"/>
    </source>
</evidence>
<keyword evidence="2" id="KW-0442">Lipid degradation</keyword>
<comment type="caution">
    <text evidence="8">The sequence shown here is derived from an EMBL/GenBank/DDBJ whole genome shotgun (WGS) entry which is preliminary data.</text>
</comment>
<dbReference type="InterPro" id="IPR051406">
    <property type="entry name" value="PLD_domain"/>
</dbReference>
<dbReference type="Pfam" id="PF13091">
    <property type="entry name" value="PLDc_2"/>
    <property type="match status" value="1"/>
</dbReference>
<dbReference type="GO" id="GO:0016891">
    <property type="term" value="F:RNA endonuclease activity producing 5'-phosphomonoesters, hydrolytic mechanism"/>
    <property type="evidence" value="ECO:0007669"/>
    <property type="project" value="TreeGrafter"/>
</dbReference>
<evidence type="ECO:0000256" key="6">
    <source>
        <dbReference type="SAM" id="MobiDB-lite"/>
    </source>
</evidence>
<dbReference type="EMBL" id="JANBPT010000525">
    <property type="protein sequence ID" value="KAJ1917839.1"/>
    <property type="molecule type" value="Genomic_DNA"/>
</dbReference>
<evidence type="ECO:0000256" key="2">
    <source>
        <dbReference type="ARBA" id="ARBA00022963"/>
    </source>
</evidence>
<protein>
    <recommendedName>
        <fullName evidence="5">Mitochondrial cardiolipin hydrolase</fullName>
    </recommendedName>
</protein>
<dbReference type="GO" id="GO:0016042">
    <property type="term" value="P:lipid catabolic process"/>
    <property type="evidence" value="ECO:0007669"/>
    <property type="project" value="UniProtKB-KW"/>
</dbReference>
<keyword evidence="9" id="KW-1185">Reference proteome</keyword>
<accession>A0A9W7ZW48</accession>
<keyword evidence="3" id="KW-0443">Lipid metabolism</keyword>
<keyword evidence="1" id="KW-0378">Hydrolase</keyword>
<evidence type="ECO:0000256" key="4">
    <source>
        <dbReference type="ARBA" id="ARBA00038012"/>
    </source>
</evidence>
<reference evidence="8" key="1">
    <citation type="submission" date="2022-07" db="EMBL/GenBank/DDBJ databases">
        <title>Phylogenomic reconstructions and comparative analyses of Kickxellomycotina fungi.</title>
        <authorList>
            <person name="Reynolds N.K."/>
            <person name="Stajich J.E."/>
            <person name="Barry K."/>
            <person name="Grigoriev I.V."/>
            <person name="Crous P."/>
            <person name="Smith M.E."/>
        </authorList>
    </citation>
    <scope>NUCLEOTIDE SEQUENCE</scope>
    <source>
        <strain evidence="8">RSA 861</strain>
    </source>
</reference>
<organism evidence="8 9">
    <name type="scientific">Tieghemiomyces parasiticus</name>
    <dbReference type="NCBI Taxonomy" id="78921"/>
    <lineage>
        <taxon>Eukaryota</taxon>
        <taxon>Fungi</taxon>
        <taxon>Fungi incertae sedis</taxon>
        <taxon>Zoopagomycota</taxon>
        <taxon>Kickxellomycotina</taxon>
        <taxon>Dimargaritomycetes</taxon>
        <taxon>Dimargaritales</taxon>
        <taxon>Dimargaritaceae</taxon>
        <taxon>Tieghemiomyces</taxon>
    </lineage>
</organism>
<dbReference type="OrthoDB" id="5205528at2759"/>
<evidence type="ECO:0000256" key="3">
    <source>
        <dbReference type="ARBA" id="ARBA00023098"/>
    </source>
</evidence>
<dbReference type="InterPro" id="IPR001736">
    <property type="entry name" value="PLipase_D/transphosphatidylase"/>
</dbReference>
<dbReference type="PROSITE" id="PS50035">
    <property type="entry name" value="PLD"/>
    <property type="match status" value="1"/>
</dbReference>
<dbReference type="Gene3D" id="3.30.870.10">
    <property type="entry name" value="Endonuclease Chain A"/>
    <property type="match status" value="1"/>
</dbReference>
<evidence type="ECO:0000313" key="9">
    <source>
        <dbReference type="Proteomes" id="UP001150569"/>
    </source>
</evidence>
<proteinExistence type="inferred from homology"/>
<dbReference type="PANTHER" id="PTHR43856:SF1">
    <property type="entry name" value="MITOCHONDRIAL CARDIOLIPIN HYDROLASE"/>
    <property type="match status" value="1"/>
</dbReference>
<name>A0A9W7ZW48_9FUNG</name>
<dbReference type="AlphaFoldDB" id="A0A9W7ZW48"/>
<feature type="region of interest" description="Disordered" evidence="6">
    <location>
        <begin position="110"/>
        <end position="136"/>
    </location>
</feature>
<gene>
    <name evidence="8" type="ORF">IWQ60_007661</name>
</gene>
<dbReference type="PANTHER" id="PTHR43856">
    <property type="entry name" value="CARDIOLIPIN HYDROLASE"/>
    <property type="match status" value="1"/>
</dbReference>
<dbReference type="Proteomes" id="UP001150569">
    <property type="component" value="Unassembled WGS sequence"/>
</dbReference>
<evidence type="ECO:0000256" key="1">
    <source>
        <dbReference type="ARBA" id="ARBA00022801"/>
    </source>
</evidence>
<sequence length="328" mass="35959">MNFLGCLSSLFGSPSPYLPPNEAQALSLPDFISRSVESAPTFAYDQNDSQRMGQIFQSHLATGNPDLRWVISGIFQAAQNSTAIDAERRRLQWVHTLVDKTMQQLATMSGGGGGNFHGQGQAPPQDHGGNHHSGKKQALYSSVVGGGPNSGPVQAPPAHAPPMAVDSAYPMHPVKSQGAAVGTIMETHFFPSDASFRALTKALNQAHKTLDVCVFNITDDDLANCLIAAKRRGVQVRIIADDEQCTSQGSDVMRLSKEHDIPVRLDNDPSHMHNKFAIIDDHLLINGSYNWTKGARRSNRENIMITDAPQAVQGYRQEYERLWKEFSR</sequence>
<dbReference type="SUPFAM" id="SSF56024">
    <property type="entry name" value="Phospholipase D/nuclease"/>
    <property type="match status" value="1"/>
</dbReference>